<dbReference type="Proteomes" id="UP000184330">
    <property type="component" value="Unassembled WGS sequence"/>
</dbReference>
<name>A0A1L7XUN6_9HELO</name>
<evidence type="ECO:0000313" key="1">
    <source>
        <dbReference type="EMBL" id="CZR68725.1"/>
    </source>
</evidence>
<dbReference type="AlphaFoldDB" id="A0A1L7XUN6"/>
<proteinExistence type="predicted"/>
<protein>
    <submittedName>
        <fullName evidence="1">Uncharacterized protein</fullName>
    </submittedName>
</protein>
<organism evidence="1 2">
    <name type="scientific">Phialocephala subalpina</name>
    <dbReference type="NCBI Taxonomy" id="576137"/>
    <lineage>
        <taxon>Eukaryota</taxon>
        <taxon>Fungi</taxon>
        <taxon>Dikarya</taxon>
        <taxon>Ascomycota</taxon>
        <taxon>Pezizomycotina</taxon>
        <taxon>Leotiomycetes</taxon>
        <taxon>Helotiales</taxon>
        <taxon>Mollisiaceae</taxon>
        <taxon>Phialocephala</taxon>
        <taxon>Phialocephala fortinii species complex</taxon>
    </lineage>
</organism>
<dbReference type="EMBL" id="FJOG01000059">
    <property type="protein sequence ID" value="CZR68725.1"/>
    <property type="molecule type" value="Genomic_DNA"/>
</dbReference>
<gene>
    <name evidence="1" type="ORF">PAC_18624</name>
</gene>
<dbReference type="OrthoDB" id="3587182at2759"/>
<evidence type="ECO:0000313" key="2">
    <source>
        <dbReference type="Proteomes" id="UP000184330"/>
    </source>
</evidence>
<sequence>MNYLDELCDSGSAGFPKSKNSMRGDDILSRARNTEILGMAEELLVAWNPVRMFGTGAGSIHLPAASKEMLRWVHRGLWTVGTYLKDTDFSHLEEEGRGPSTAETVLYQFLEFVGDCYGVDLTLGSGGMVKDVYGRMVEEKYEM</sequence>
<reference evidence="1 2" key="1">
    <citation type="submission" date="2016-03" db="EMBL/GenBank/DDBJ databases">
        <authorList>
            <person name="Ploux O."/>
        </authorList>
    </citation>
    <scope>NUCLEOTIDE SEQUENCE [LARGE SCALE GENOMIC DNA]</scope>
    <source>
        <strain evidence="1 2">UAMH 11012</strain>
    </source>
</reference>
<accession>A0A1L7XUN6</accession>
<keyword evidence="2" id="KW-1185">Reference proteome</keyword>
<dbReference type="STRING" id="576137.A0A1L7XUN6"/>